<accession>A0ACB8Y4B4</accession>
<proteinExistence type="predicted"/>
<keyword evidence="2" id="KW-1185">Reference proteome</keyword>
<dbReference type="EMBL" id="CM042060">
    <property type="protein sequence ID" value="KAI3678088.1"/>
    <property type="molecule type" value="Genomic_DNA"/>
</dbReference>
<evidence type="ECO:0000313" key="1">
    <source>
        <dbReference type="EMBL" id="KAI3678088.1"/>
    </source>
</evidence>
<reference evidence="1 2" key="2">
    <citation type="journal article" date="2022" name="Mol. Ecol. Resour.">
        <title>The genomes of chicory, endive, great burdock and yacon provide insights into Asteraceae paleo-polyploidization history and plant inulin production.</title>
        <authorList>
            <person name="Fan W."/>
            <person name="Wang S."/>
            <person name="Wang H."/>
            <person name="Wang A."/>
            <person name="Jiang F."/>
            <person name="Liu H."/>
            <person name="Zhao H."/>
            <person name="Xu D."/>
            <person name="Zhang Y."/>
        </authorList>
    </citation>
    <scope>NUCLEOTIDE SEQUENCE [LARGE SCALE GENOMIC DNA]</scope>
    <source>
        <strain evidence="2">cv. Niubang</strain>
    </source>
</reference>
<sequence length="136" mass="15160">MKITILNLCFVLVLAVQKHVYPIKASRVEIVHPRVIPEASSIPVKREVLSIQAKPEALSIPSVDEHMSKNHIKLNSGPSPGEGHNIRPHMSIDEYVSKNYKKLNSGLLDPTHLLTSMCPRIIESLIPDRAQVKDTT</sequence>
<evidence type="ECO:0000313" key="2">
    <source>
        <dbReference type="Proteomes" id="UP001055879"/>
    </source>
</evidence>
<dbReference type="Proteomes" id="UP001055879">
    <property type="component" value="Linkage Group LG14"/>
</dbReference>
<name>A0ACB8Y4B4_ARCLA</name>
<gene>
    <name evidence="1" type="ORF">L6452_37367</name>
</gene>
<comment type="caution">
    <text evidence="1">The sequence shown here is derived from an EMBL/GenBank/DDBJ whole genome shotgun (WGS) entry which is preliminary data.</text>
</comment>
<organism evidence="1 2">
    <name type="scientific">Arctium lappa</name>
    <name type="common">Greater burdock</name>
    <name type="synonym">Lappa major</name>
    <dbReference type="NCBI Taxonomy" id="4217"/>
    <lineage>
        <taxon>Eukaryota</taxon>
        <taxon>Viridiplantae</taxon>
        <taxon>Streptophyta</taxon>
        <taxon>Embryophyta</taxon>
        <taxon>Tracheophyta</taxon>
        <taxon>Spermatophyta</taxon>
        <taxon>Magnoliopsida</taxon>
        <taxon>eudicotyledons</taxon>
        <taxon>Gunneridae</taxon>
        <taxon>Pentapetalae</taxon>
        <taxon>asterids</taxon>
        <taxon>campanulids</taxon>
        <taxon>Asterales</taxon>
        <taxon>Asteraceae</taxon>
        <taxon>Carduoideae</taxon>
        <taxon>Cardueae</taxon>
        <taxon>Arctiinae</taxon>
        <taxon>Arctium</taxon>
    </lineage>
</organism>
<protein>
    <submittedName>
        <fullName evidence="1">Uncharacterized protein</fullName>
    </submittedName>
</protein>
<reference evidence="2" key="1">
    <citation type="journal article" date="2022" name="Mol. Ecol. Resour.">
        <title>The genomes of chicory, endive, great burdock and yacon provide insights into Asteraceae palaeo-polyploidization history and plant inulin production.</title>
        <authorList>
            <person name="Fan W."/>
            <person name="Wang S."/>
            <person name="Wang H."/>
            <person name="Wang A."/>
            <person name="Jiang F."/>
            <person name="Liu H."/>
            <person name="Zhao H."/>
            <person name="Xu D."/>
            <person name="Zhang Y."/>
        </authorList>
    </citation>
    <scope>NUCLEOTIDE SEQUENCE [LARGE SCALE GENOMIC DNA]</scope>
    <source>
        <strain evidence="2">cv. Niubang</strain>
    </source>
</reference>